<name>A0A420DAV9_9FLAO</name>
<evidence type="ECO:0000313" key="5">
    <source>
        <dbReference type="Proteomes" id="UP000285906"/>
    </source>
</evidence>
<dbReference type="Proteomes" id="UP000658202">
    <property type="component" value="Unassembled WGS sequence"/>
</dbReference>
<evidence type="ECO:0000259" key="2">
    <source>
        <dbReference type="Pfam" id="PF18962"/>
    </source>
</evidence>
<comment type="caution">
    <text evidence="4">The sequence shown here is derived from an EMBL/GenBank/DDBJ whole genome shotgun (WGS) entry which is preliminary data.</text>
</comment>
<dbReference type="Proteomes" id="UP000285906">
    <property type="component" value="Unassembled WGS sequence"/>
</dbReference>
<dbReference type="EMBL" id="BMCW01000001">
    <property type="protein sequence ID" value="GGG48968.1"/>
    <property type="molecule type" value="Genomic_DNA"/>
</dbReference>
<reference evidence="3" key="4">
    <citation type="submission" date="2024-05" db="EMBL/GenBank/DDBJ databases">
        <authorList>
            <person name="Sun Q."/>
            <person name="Sedlacek I."/>
        </authorList>
    </citation>
    <scope>NUCLEOTIDE SEQUENCE</scope>
    <source>
        <strain evidence="3">CCM 8490</strain>
    </source>
</reference>
<protein>
    <submittedName>
        <fullName evidence="4">Putative secreted protein (Por secretion system target)</fullName>
    </submittedName>
</protein>
<reference evidence="4 5" key="2">
    <citation type="submission" date="2018-09" db="EMBL/GenBank/DDBJ databases">
        <title>Genomic Encyclopedia of Archaeal and Bacterial Type Strains, Phase II (KMG-II): from individual species to whole genera.</title>
        <authorList>
            <person name="Goeker M."/>
        </authorList>
    </citation>
    <scope>NUCLEOTIDE SEQUENCE [LARGE SCALE GENOMIC DNA]</scope>
    <source>
        <strain evidence="4 5">DSM 27620</strain>
    </source>
</reference>
<feature type="domain" description="Secretion system C-terminal sorting" evidence="2">
    <location>
        <begin position="81"/>
        <end position="148"/>
    </location>
</feature>
<gene>
    <name evidence="4" type="ORF">BXY58_1581</name>
    <name evidence="3" type="ORF">GCM10007332_08090</name>
</gene>
<dbReference type="EMBL" id="RAQH01000003">
    <property type="protein sequence ID" value="RKE88430.1"/>
    <property type="molecule type" value="Genomic_DNA"/>
</dbReference>
<evidence type="ECO:0000256" key="1">
    <source>
        <dbReference type="ARBA" id="ARBA00022729"/>
    </source>
</evidence>
<dbReference type="RefSeq" id="WP_120213241.1">
    <property type="nucleotide sequence ID" value="NZ_BMCW01000001.1"/>
</dbReference>
<keyword evidence="6" id="KW-1185">Reference proteome</keyword>
<organism evidence="4 5">
    <name type="scientific">Epilithonimonas arachidiradicis</name>
    <dbReference type="NCBI Taxonomy" id="1617282"/>
    <lineage>
        <taxon>Bacteria</taxon>
        <taxon>Pseudomonadati</taxon>
        <taxon>Bacteroidota</taxon>
        <taxon>Flavobacteriia</taxon>
        <taxon>Flavobacteriales</taxon>
        <taxon>Weeksellaceae</taxon>
        <taxon>Chryseobacterium group</taxon>
        <taxon>Epilithonimonas</taxon>
    </lineage>
</organism>
<keyword evidence="1" id="KW-0732">Signal</keyword>
<dbReference type="NCBIfam" id="TIGR04183">
    <property type="entry name" value="Por_Secre_tail"/>
    <property type="match status" value="1"/>
</dbReference>
<evidence type="ECO:0000313" key="6">
    <source>
        <dbReference type="Proteomes" id="UP000658202"/>
    </source>
</evidence>
<sequence>MYFFITNVGNVKQLWECDGTVEGTKMLAEVNTITGLYVYNNNLYFSGRVSIADNIGAELYKVNLPDATLAASDISKSEVKIYPNPSKGTFFVSGVKSGTFEMFDYSGRMVKAGKINEGKVSANAAAGNYILKVKSTDNKISQSQKVVIQ</sequence>
<reference evidence="6" key="3">
    <citation type="journal article" date="2019" name="Int. J. Syst. Evol. Microbiol.">
        <title>The Global Catalogue of Microorganisms (GCM) 10K type strain sequencing project: providing services to taxonomists for standard genome sequencing and annotation.</title>
        <authorList>
            <consortium name="The Broad Institute Genomics Platform"/>
            <consortium name="The Broad Institute Genome Sequencing Center for Infectious Disease"/>
            <person name="Wu L."/>
            <person name="Ma J."/>
        </authorList>
    </citation>
    <scope>NUCLEOTIDE SEQUENCE [LARGE SCALE GENOMIC DNA]</scope>
    <source>
        <strain evidence="6">CCM 8490</strain>
    </source>
</reference>
<proteinExistence type="predicted"/>
<accession>A0A420DAV9</accession>
<dbReference type="AlphaFoldDB" id="A0A420DAV9"/>
<dbReference type="InterPro" id="IPR026444">
    <property type="entry name" value="Secre_tail"/>
</dbReference>
<dbReference type="OrthoDB" id="1489153at2"/>
<reference evidence="3" key="1">
    <citation type="journal article" date="2014" name="Int. J. Syst. Evol. Microbiol.">
        <title>Complete genome of a new Firmicutes species belonging to the dominant human colonic microbiota ('Ruminococcus bicirculans') reveals two chromosomes and a selective capacity to utilize plant glucans.</title>
        <authorList>
            <consortium name="NISC Comparative Sequencing Program"/>
            <person name="Wegmann U."/>
            <person name="Louis P."/>
            <person name="Goesmann A."/>
            <person name="Henrissat B."/>
            <person name="Duncan S.H."/>
            <person name="Flint H.J."/>
        </authorList>
    </citation>
    <scope>NUCLEOTIDE SEQUENCE</scope>
    <source>
        <strain evidence="3">CCM 8490</strain>
    </source>
</reference>
<dbReference type="Pfam" id="PF18962">
    <property type="entry name" value="Por_Secre_tail"/>
    <property type="match status" value="1"/>
</dbReference>
<evidence type="ECO:0000313" key="4">
    <source>
        <dbReference type="EMBL" id="RKE88430.1"/>
    </source>
</evidence>
<evidence type="ECO:0000313" key="3">
    <source>
        <dbReference type="EMBL" id="GGG48968.1"/>
    </source>
</evidence>